<feature type="binding site" evidence="10">
    <location>
        <position position="303"/>
    </location>
    <ligand>
        <name>Mn(2+)</name>
        <dbReference type="ChEBI" id="CHEBI:29035"/>
    </ligand>
</feature>
<feature type="binding site" evidence="10">
    <location>
        <position position="200"/>
    </location>
    <ligand>
        <name>Mn(2+)</name>
        <dbReference type="ChEBI" id="CHEBI:29035"/>
    </ligand>
</feature>
<feature type="region of interest" description="Disordered" evidence="11">
    <location>
        <begin position="372"/>
        <end position="399"/>
    </location>
</feature>
<evidence type="ECO:0000256" key="7">
    <source>
        <dbReference type="ARBA" id="ARBA00023125"/>
    </source>
</evidence>
<evidence type="ECO:0000256" key="5">
    <source>
        <dbReference type="ARBA" id="ARBA00022842"/>
    </source>
</evidence>
<evidence type="ECO:0000313" key="13">
    <source>
        <dbReference type="Proteomes" id="UP000437736"/>
    </source>
</evidence>
<evidence type="ECO:0000256" key="10">
    <source>
        <dbReference type="HAMAP-Rule" id="MF_01470"/>
    </source>
</evidence>
<dbReference type="GO" id="GO:0004519">
    <property type="term" value="F:endonuclease activity"/>
    <property type="evidence" value="ECO:0007669"/>
    <property type="project" value="UniProtKB-KW"/>
</dbReference>
<keyword evidence="1 10" id="KW-0540">Nuclease</keyword>
<proteinExistence type="inferred from homology"/>
<organism evidence="12 13">
    <name type="scientific">Acidiferrimicrobium australe</name>
    <dbReference type="NCBI Taxonomy" id="2664430"/>
    <lineage>
        <taxon>Bacteria</taxon>
        <taxon>Bacillati</taxon>
        <taxon>Actinomycetota</taxon>
        <taxon>Acidimicrobiia</taxon>
        <taxon>Acidimicrobiales</taxon>
        <taxon>Acidimicrobiaceae</taxon>
        <taxon>Acidiferrimicrobium</taxon>
    </lineage>
</organism>
<dbReference type="InterPro" id="IPR002729">
    <property type="entry name" value="CRISPR-assoc_Cas1"/>
</dbReference>
<keyword evidence="7 10" id="KW-0238">DNA-binding</keyword>
<dbReference type="Proteomes" id="UP000437736">
    <property type="component" value="Unassembled WGS sequence"/>
</dbReference>
<dbReference type="NCBIfam" id="TIGR00287">
    <property type="entry name" value="cas1"/>
    <property type="match status" value="1"/>
</dbReference>
<keyword evidence="8 10" id="KW-0464">Manganese</keyword>
<evidence type="ECO:0000256" key="6">
    <source>
        <dbReference type="ARBA" id="ARBA00023118"/>
    </source>
</evidence>
<keyword evidence="13" id="KW-1185">Reference proteome</keyword>
<dbReference type="EMBL" id="WJHE01000014">
    <property type="protein sequence ID" value="MST31173.1"/>
    <property type="molecule type" value="Genomic_DNA"/>
</dbReference>
<evidence type="ECO:0000256" key="11">
    <source>
        <dbReference type="SAM" id="MobiDB-lite"/>
    </source>
</evidence>
<evidence type="ECO:0000256" key="4">
    <source>
        <dbReference type="ARBA" id="ARBA00022801"/>
    </source>
</evidence>
<dbReference type="HAMAP" id="MF_01470">
    <property type="entry name" value="Cas1"/>
    <property type="match status" value="1"/>
</dbReference>
<evidence type="ECO:0000256" key="2">
    <source>
        <dbReference type="ARBA" id="ARBA00022723"/>
    </source>
</evidence>
<dbReference type="InterPro" id="IPR042206">
    <property type="entry name" value="CRISPR-assoc_Cas1_C"/>
</dbReference>
<comment type="similarity">
    <text evidence="10">Belongs to the CRISPR-associated endonuclease Cas1 family.</text>
</comment>
<evidence type="ECO:0000256" key="3">
    <source>
        <dbReference type="ARBA" id="ARBA00022759"/>
    </source>
</evidence>
<comment type="function">
    <text evidence="10">CRISPR (clustered regularly interspaced short palindromic repeat), is an adaptive immune system that provides protection against mobile genetic elements (viruses, transposable elements and conjugative plasmids). CRISPR clusters contain spacers, sequences complementary to antecedent mobile elements, and target invading nucleic acids. CRISPR clusters are transcribed and processed into CRISPR RNA (crRNA). Acts as a dsDNA endonuclease. Involved in the integration of spacer DNA into the CRISPR cassette.</text>
</comment>
<comment type="cofactor">
    <cofactor evidence="10">
        <name>Mg(2+)</name>
        <dbReference type="ChEBI" id="CHEBI:18420"/>
    </cofactor>
    <cofactor evidence="10">
        <name>Mn(2+)</name>
        <dbReference type="ChEBI" id="CHEBI:29035"/>
    </cofactor>
</comment>
<accession>A0ABW9QNF9</accession>
<name>A0ABW9QNF9_9ACTN</name>
<feature type="binding site" evidence="10">
    <location>
        <position position="288"/>
    </location>
    <ligand>
        <name>Mn(2+)</name>
        <dbReference type="ChEBI" id="CHEBI:29035"/>
    </ligand>
</feature>
<gene>
    <name evidence="10 12" type="primary">cas1</name>
    <name evidence="12" type="ORF">GHK86_00310</name>
</gene>
<keyword evidence="6 10" id="KW-0051">Antiviral defense</keyword>
<reference evidence="12 13" key="1">
    <citation type="submission" date="2019-11" db="EMBL/GenBank/DDBJ databases">
        <title>Acidiferrimicrobium australis gen. nov., sp. nov., an acidophilic and obligately heterotrophic, member of the Actinobacteria that catalyses dissimilatory oxido- reduction of iron isolated from metal-rich acidic water in Chile.</title>
        <authorList>
            <person name="Gonzalez D."/>
            <person name="Huber K."/>
            <person name="Hedrich S."/>
            <person name="Rojas-Villalobos C."/>
            <person name="Quatrini R."/>
            <person name="Dinamarca M.A."/>
            <person name="Schwarz A."/>
            <person name="Canales C."/>
            <person name="Nancucheo I."/>
        </authorList>
    </citation>
    <scope>NUCLEOTIDE SEQUENCE [LARGE SCALE GENOMIC DNA]</scope>
    <source>
        <strain evidence="12 13">USS-CCA1</strain>
    </source>
</reference>
<dbReference type="InterPro" id="IPR050646">
    <property type="entry name" value="Cas1"/>
</dbReference>
<dbReference type="PANTHER" id="PTHR34353">
    <property type="entry name" value="CRISPR-ASSOCIATED ENDONUCLEASE CAS1 1"/>
    <property type="match status" value="1"/>
</dbReference>
<dbReference type="Pfam" id="PF01867">
    <property type="entry name" value="Cas_Cas1"/>
    <property type="match status" value="2"/>
</dbReference>
<dbReference type="PANTHER" id="PTHR34353:SF2">
    <property type="entry name" value="CRISPR-ASSOCIATED ENDONUCLEASE CAS1 1"/>
    <property type="match status" value="1"/>
</dbReference>
<keyword evidence="3 10" id="KW-0255">Endonuclease</keyword>
<protein>
    <recommendedName>
        <fullName evidence="10">CRISPR-associated endonuclease Cas1</fullName>
        <ecNumber evidence="10">3.1.-.-</ecNumber>
    </recommendedName>
</protein>
<keyword evidence="5 10" id="KW-0460">Magnesium</keyword>
<dbReference type="EC" id="3.1.-.-" evidence="10"/>
<dbReference type="Gene3D" id="1.20.120.920">
    <property type="entry name" value="CRISPR-associated endonuclease Cas1, C-terminal domain"/>
    <property type="match status" value="1"/>
</dbReference>
<keyword evidence="2 10" id="KW-0479">Metal-binding</keyword>
<evidence type="ECO:0000256" key="1">
    <source>
        <dbReference type="ARBA" id="ARBA00022722"/>
    </source>
</evidence>
<evidence type="ECO:0000256" key="8">
    <source>
        <dbReference type="ARBA" id="ARBA00023211"/>
    </source>
</evidence>
<comment type="subunit">
    <text evidence="9 10">Homodimer, forms a heterotetramer with a Cas2 homodimer.</text>
</comment>
<comment type="caution">
    <text evidence="12">The sequence shown here is derived from an EMBL/GenBank/DDBJ whole genome shotgun (WGS) entry which is preliminary data.</text>
</comment>
<sequence length="542" mass="58306">MDNTDAIPASRPPRLDDDLVVAVVADQDAALANGAAPDGVAVVIGAGASITVRLGHLVVEDGVATKRRTRRFPRAMRPADRLTRLVVEAASGTVSLDALTWCRSLGVVVVGLDRDGEPAWSTSPDGPRDARLIRALAVAGLRDDDPLGMTITRRLLRVKLAGQQQIAAGPLAAPQIADTIGGLLDSLDHARSVNQARQMEASAAALYFDAWTRQPAAAPTFARRDASRVPDTWNSYDGRRSLFGAGHSNRRASHPTNAILNYLYSLARVEANIALQRLGLDPALGVLHADMARRDSLACDLLEAARPAVDRYTLQLLARRSFRRVDFLEGLEGEVRLGISLRTELAETLPRWATEIAPHAEQLRRDLADAVQDGPANKQAIPSGAPLTNPGGRRKTATPVAPNAVAGHRAAMDAIRPTQPPQRRTTWRCPDCGGEVRNPRHVRCPACQASDPNQRPEVRSKRAKAIAARKQAQKAWEDGGGLGTFDPEAWPEILAGLQHVKLADIVAATGLSKSFASRVRAGEYRPHPSTWAALTRLGEAAR</sequence>
<evidence type="ECO:0000313" key="12">
    <source>
        <dbReference type="EMBL" id="MST31173.1"/>
    </source>
</evidence>
<keyword evidence="4 10" id="KW-0378">Hydrolase</keyword>
<dbReference type="CDD" id="cd09634">
    <property type="entry name" value="Cas1_I-II-III"/>
    <property type="match status" value="1"/>
</dbReference>
<evidence type="ECO:0000256" key="9">
    <source>
        <dbReference type="ARBA" id="ARBA00038592"/>
    </source>
</evidence>